<reference evidence="3" key="1">
    <citation type="journal article" date="2019" name="Int. J. Syst. Evol. Microbiol.">
        <title>The Global Catalogue of Microorganisms (GCM) 10K type strain sequencing project: providing services to taxonomists for standard genome sequencing and annotation.</title>
        <authorList>
            <consortium name="The Broad Institute Genomics Platform"/>
            <consortium name="The Broad Institute Genome Sequencing Center for Infectious Disease"/>
            <person name="Wu L."/>
            <person name="Ma J."/>
        </authorList>
    </citation>
    <scope>NUCLEOTIDE SEQUENCE [LARGE SCALE GENOMIC DNA]</scope>
    <source>
        <strain evidence="3">CGMCC 4.7277</strain>
    </source>
</reference>
<name>A0ABW0Q9S0_9BURK</name>
<dbReference type="InterPro" id="IPR008274">
    <property type="entry name" value="AldOxase/xan_DH_MoCoBD1"/>
</dbReference>
<evidence type="ECO:0000313" key="3">
    <source>
        <dbReference type="Proteomes" id="UP001596084"/>
    </source>
</evidence>
<dbReference type="SUPFAM" id="SSF56003">
    <property type="entry name" value="Molybdenum cofactor-binding domain"/>
    <property type="match status" value="2"/>
</dbReference>
<dbReference type="PANTHER" id="PTHR47495">
    <property type="entry name" value="ALDEHYDE DEHYDROGENASE"/>
    <property type="match status" value="1"/>
</dbReference>
<proteinExistence type="predicted"/>
<dbReference type="Gene3D" id="3.90.1170.50">
    <property type="entry name" value="Aldehyde oxidase/xanthine dehydrogenase, a/b hammerhead"/>
    <property type="match status" value="1"/>
</dbReference>
<dbReference type="InterPro" id="IPR037165">
    <property type="entry name" value="AldOxase/xan_DH_Mopterin-bd_sf"/>
</dbReference>
<dbReference type="PANTHER" id="PTHR47495:SF2">
    <property type="entry name" value="ALDEHYDE DEHYDROGENASE"/>
    <property type="match status" value="1"/>
</dbReference>
<dbReference type="SMART" id="SM01008">
    <property type="entry name" value="Ald_Xan_dh_C"/>
    <property type="match status" value="1"/>
</dbReference>
<evidence type="ECO:0000313" key="2">
    <source>
        <dbReference type="EMBL" id="MFC5521074.1"/>
    </source>
</evidence>
<dbReference type="Pfam" id="PF20256">
    <property type="entry name" value="MoCoBD_2"/>
    <property type="match status" value="2"/>
</dbReference>
<protein>
    <submittedName>
        <fullName evidence="2">Molybdopterin cofactor-binding domain-containing protein</fullName>
    </submittedName>
</protein>
<accession>A0ABW0Q9S0</accession>
<dbReference type="InterPro" id="IPR012368">
    <property type="entry name" value="OxRdtase_Mopterin-bd_su_IorB"/>
</dbReference>
<dbReference type="RefSeq" id="WP_068834740.1">
    <property type="nucleotide sequence ID" value="NZ_JBHSMX010000012.1"/>
</dbReference>
<dbReference type="Proteomes" id="UP001596084">
    <property type="component" value="Unassembled WGS sequence"/>
</dbReference>
<dbReference type="PROSITE" id="PS51318">
    <property type="entry name" value="TAT"/>
    <property type="match status" value="1"/>
</dbReference>
<keyword evidence="3" id="KW-1185">Reference proteome</keyword>
<dbReference type="InterPro" id="IPR006311">
    <property type="entry name" value="TAT_signal"/>
</dbReference>
<dbReference type="Gene3D" id="3.30.365.10">
    <property type="entry name" value="Aldehyde oxidase/xanthine dehydrogenase, molybdopterin binding domain"/>
    <property type="match status" value="4"/>
</dbReference>
<evidence type="ECO:0000259" key="1">
    <source>
        <dbReference type="SMART" id="SM01008"/>
    </source>
</evidence>
<dbReference type="InterPro" id="IPR000674">
    <property type="entry name" value="Ald_Oxase/Xan_DH_a/b"/>
</dbReference>
<dbReference type="InterPro" id="IPR052516">
    <property type="entry name" value="N-heterocyclic_Hydroxylase"/>
</dbReference>
<comment type="caution">
    <text evidence="2">The sequence shown here is derived from an EMBL/GenBank/DDBJ whole genome shotgun (WGS) entry which is preliminary data.</text>
</comment>
<dbReference type="InterPro" id="IPR046867">
    <property type="entry name" value="AldOxase/xan_DH_MoCoBD2"/>
</dbReference>
<sequence length="748" mass="80500">MLPHTDYRELPRALQHLLARGQSDPSATLPRRSFLKLAGASGLALGAFPHLATAQANGGGQAASALKPTQQPSAFVQIAPNGEVTVTINRLEFGQGVQTGLPMILAEELDADWSLVRSRNGSSDPAYLDPLFGIHLTGGSNSIKNSFTQYRELGARARAMLLAAAAARWNVDVTTLRTQAGQVLAPDGRKLGYGELAEAAMALPVPEKVTLKDPKNFRIIGRPTTRLDARAKSSGRQDFGIDVRLPGQLTALVARPPVFGAKLSAVDDSAARAIKGVKAVLRVPLDRGGEGVAVVADGYWQAKQGRDALKLQWDTAAAEKVDSERQLVQYRELAARPGPRHFDADMGPLANAPRQLEAEFVFPYLAHAPMEPLNCTVVLTEGRAELWTGSQCPGLDSAAVARVLGLKPEQVRVNVQMAGGGFGRRFSATSDFVVEACEVAKAARAAGLNLPVRTLWSREDDIKGGYYRPMHVHTARIAFDERGKVLAWDHVIVGQSVTSGSVFEGFQVKNGIDATATEGMRDPYPLPMRLTVHHPKLNVPVLWWRSVGSTHTAFVMETLIDEIARATKQDPVAYRMQLWGDKHPRHRAALQLAVDKSGYGKRRLPAGRAWGVAVHESFESVVAYVVEASVREGKPVLHRVTSGVHCNLAVNPRSVEAQVQGAAVMGLSMCLPGSAITLKDGVVEQSNFGDFTVARITDMPAFDVHIVPSAEPPKGMGEPGLPPLAPAFANAIAQLTGKRLRQLPFNLA</sequence>
<organism evidence="2 3">
    <name type="scientific">Polaromonas jejuensis</name>
    <dbReference type="NCBI Taxonomy" id="457502"/>
    <lineage>
        <taxon>Bacteria</taxon>
        <taxon>Pseudomonadati</taxon>
        <taxon>Pseudomonadota</taxon>
        <taxon>Betaproteobacteria</taxon>
        <taxon>Burkholderiales</taxon>
        <taxon>Comamonadaceae</taxon>
        <taxon>Polaromonas</taxon>
    </lineage>
</organism>
<dbReference type="Pfam" id="PF02738">
    <property type="entry name" value="MoCoBD_1"/>
    <property type="match status" value="1"/>
</dbReference>
<dbReference type="PIRSF" id="PIRSF036389">
    <property type="entry name" value="IOR_B"/>
    <property type="match status" value="1"/>
</dbReference>
<dbReference type="EMBL" id="JBHSMX010000012">
    <property type="protein sequence ID" value="MFC5521074.1"/>
    <property type="molecule type" value="Genomic_DNA"/>
</dbReference>
<feature type="domain" description="Aldehyde oxidase/xanthine dehydrogenase a/b hammerhead" evidence="1">
    <location>
        <begin position="234"/>
        <end position="317"/>
    </location>
</feature>
<gene>
    <name evidence="2" type="ORF">ACFPP7_09120</name>
</gene>